<dbReference type="AlphaFoldDB" id="A0A4D6LIM2"/>
<dbReference type="PROSITE" id="PS00107">
    <property type="entry name" value="PROTEIN_KINASE_ATP"/>
    <property type="match status" value="1"/>
</dbReference>
<keyword evidence="3" id="KW-0675">Receptor</keyword>
<feature type="binding site" evidence="1">
    <location>
        <position position="135"/>
    </location>
    <ligand>
        <name>ATP</name>
        <dbReference type="ChEBI" id="CHEBI:30616"/>
    </ligand>
</feature>
<dbReference type="SUPFAM" id="SSF56112">
    <property type="entry name" value="Protein kinase-like (PK-like)"/>
    <property type="match status" value="1"/>
</dbReference>
<accession>A0A4D6LIM2</accession>
<dbReference type="InterPro" id="IPR017441">
    <property type="entry name" value="Protein_kinase_ATP_BS"/>
</dbReference>
<proteinExistence type="predicted"/>
<keyword evidence="1" id="KW-0547">Nucleotide-binding</keyword>
<gene>
    <name evidence="3" type="ORF">DEO72_LG3g2903</name>
</gene>
<dbReference type="Proteomes" id="UP000501690">
    <property type="component" value="Linkage Group LG3"/>
</dbReference>
<name>A0A4D6LIM2_VIGUN</name>
<organism evidence="3 4">
    <name type="scientific">Vigna unguiculata</name>
    <name type="common">Cowpea</name>
    <dbReference type="NCBI Taxonomy" id="3917"/>
    <lineage>
        <taxon>Eukaryota</taxon>
        <taxon>Viridiplantae</taxon>
        <taxon>Streptophyta</taxon>
        <taxon>Embryophyta</taxon>
        <taxon>Tracheophyta</taxon>
        <taxon>Spermatophyta</taxon>
        <taxon>Magnoliopsida</taxon>
        <taxon>eudicotyledons</taxon>
        <taxon>Gunneridae</taxon>
        <taxon>Pentapetalae</taxon>
        <taxon>rosids</taxon>
        <taxon>fabids</taxon>
        <taxon>Fabales</taxon>
        <taxon>Fabaceae</taxon>
        <taxon>Papilionoideae</taxon>
        <taxon>50 kb inversion clade</taxon>
        <taxon>NPAAA clade</taxon>
        <taxon>indigoferoid/millettioid clade</taxon>
        <taxon>Phaseoleae</taxon>
        <taxon>Vigna</taxon>
    </lineage>
</organism>
<reference evidence="3 4" key="1">
    <citation type="submission" date="2019-04" db="EMBL/GenBank/DDBJ databases">
        <title>An improved genome assembly and genetic linkage map for asparagus bean, Vigna unguiculata ssp. sesquipedialis.</title>
        <authorList>
            <person name="Xia Q."/>
            <person name="Zhang R."/>
            <person name="Dong Y."/>
        </authorList>
    </citation>
    <scope>NUCLEOTIDE SEQUENCE [LARGE SCALE GENOMIC DNA]</scope>
    <source>
        <tissue evidence="3">Leaf</tissue>
    </source>
</reference>
<dbReference type="PANTHER" id="PTHR45621">
    <property type="entry name" value="OS01G0588500 PROTEIN-RELATED"/>
    <property type="match status" value="1"/>
</dbReference>
<evidence type="ECO:0000313" key="3">
    <source>
        <dbReference type="EMBL" id="QCD88358.1"/>
    </source>
</evidence>
<dbReference type="GO" id="GO:0016301">
    <property type="term" value="F:kinase activity"/>
    <property type="evidence" value="ECO:0007669"/>
    <property type="project" value="UniProtKB-KW"/>
</dbReference>
<sequence length="206" mass="21996">MSANLCFSLPASPVEASCNKAQGISVPSIMGVCLSTKTKTGLNSKHVSADAKDLSSRISKVSEVSVPQSLESEGEMLNSSNLKSFSLTELTAATRNFRKDSVLGEGGFGSVFKGWIDDNSLSATNPGTGIVVAVKRLSQDSFQGHEEWLARRSITQEASLKVPHVHHNRSVNTSRGRRKSADDLTNGRSVKASVSPLSHDTANKRP</sequence>
<evidence type="ECO:0000313" key="4">
    <source>
        <dbReference type="Proteomes" id="UP000501690"/>
    </source>
</evidence>
<keyword evidence="3" id="KW-0418">Kinase</keyword>
<dbReference type="EMBL" id="CP039347">
    <property type="protein sequence ID" value="QCD88358.1"/>
    <property type="molecule type" value="Genomic_DNA"/>
</dbReference>
<dbReference type="GO" id="GO:0005524">
    <property type="term" value="F:ATP binding"/>
    <property type="evidence" value="ECO:0007669"/>
    <property type="project" value="UniProtKB-UniRule"/>
</dbReference>
<keyword evidence="3" id="KW-0808">Transferase</keyword>
<keyword evidence="1" id="KW-0067">ATP-binding</keyword>
<evidence type="ECO:0000256" key="1">
    <source>
        <dbReference type="PROSITE-ProRule" id="PRU10141"/>
    </source>
</evidence>
<dbReference type="InterPro" id="IPR050823">
    <property type="entry name" value="Plant_Ser_Thr_Prot_Kinase"/>
</dbReference>
<protein>
    <submittedName>
        <fullName evidence="3">Interleukin-1 receptor-associated kinase 4</fullName>
    </submittedName>
</protein>
<keyword evidence="4" id="KW-1185">Reference proteome</keyword>
<dbReference type="Gene3D" id="3.30.200.20">
    <property type="entry name" value="Phosphorylase Kinase, domain 1"/>
    <property type="match status" value="1"/>
</dbReference>
<feature type="region of interest" description="Disordered" evidence="2">
    <location>
        <begin position="160"/>
        <end position="206"/>
    </location>
</feature>
<dbReference type="InterPro" id="IPR011009">
    <property type="entry name" value="Kinase-like_dom_sf"/>
</dbReference>
<evidence type="ECO:0000256" key="2">
    <source>
        <dbReference type="SAM" id="MobiDB-lite"/>
    </source>
</evidence>